<evidence type="ECO:0000313" key="1">
    <source>
        <dbReference type="EMBL" id="MBB6451783.1"/>
    </source>
</evidence>
<protein>
    <submittedName>
        <fullName evidence="1">Uncharacterized protein</fullName>
    </submittedName>
</protein>
<gene>
    <name evidence="1" type="ORF">HNQ94_000204</name>
</gene>
<accession>A0A841Q162</accession>
<comment type="caution">
    <text evidence="1">The sequence shown here is derived from an EMBL/GenBank/DDBJ whole genome shotgun (WGS) entry which is preliminary data.</text>
</comment>
<dbReference type="Proteomes" id="UP000581688">
    <property type="component" value="Unassembled WGS sequence"/>
</dbReference>
<dbReference type="EMBL" id="JACHGH010000001">
    <property type="protein sequence ID" value="MBB6451783.1"/>
    <property type="molecule type" value="Genomic_DNA"/>
</dbReference>
<evidence type="ECO:0000313" key="2">
    <source>
        <dbReference type="Proteomes" id="UP000581688"/>
    </source>
</evidence>
<organism evidence="1 2">
    <name type="scientific">Salirhabdus euzebyi</name>
    <dbReference type="NCBI Taxonomy" id="394506"/>
    <lineage>
        <taxon>Bacteria</taxon>
        <taxon>Bacillati</taxon>
        <taxon>Bacillota</taxon>
        <taxon>Bacilli</taxon>
        <taxon>Bacillales</taxon>
        <taxon>Bacillaceae</taxon>
        <taxon>Salirhabdus</taxon>
    </lineage>
</organism>
<reference evidence="1 2" key="1">
    <citation type="submission" date="2020-08" db="EMBL/GenBank/DDBJ databases">
        <title>Genomic Encyclopedia of Type Strains, Phase IV (KMG-IV): sequencing the most valuable type-strain genomes for metagenomic binning, comparative biology and taxonomic classification.</title>
        <authorList>
            <person name="Goeker M."/>
        </authorList>
    </citation>
    <scope>NUCLEOTIDE SEQUENCE [LARGE SCALE GENOMIC DNA]</scope>
    <source>
        <strain evidence="1 2">DSM 19612</strain>
    </source>
</reference>
<keyword evidence="2" id="KW-1185">Reference proteome</keyword>
<dbReference type="RefSeq" id="WP_260400877.1">
    <property type="nucleotide sequence ID" value="NZ_CADDWK010000007.1"/>
</dbReference>
<proteinExistence type="predicted"/>
<sequence>MVIDFNELIKSYESRTLSEEEASFLIMRLESILNDLKEEYPHL</sequence>
<dbReference type="AlphaFoldDB" id="A0A841Q162"/>
<name>A0A841Q162_9BACI</name>